<accession>A0A9D2B2T2</accession>
<name>A0A9D2B2T2_9FIRM</name>
<feature type="transmembrane region" description="Helical" evidence="7">
    <location>
        <begin position="12"/>
        <end position="30"/>
    </location>
</feature>
<reference evidence="8" key="1">
    <citation type="journal article" date="2021" name="PeerJ">
        <title>Extensive microbial diversity within the chicken gut microbiome revealed by metagenomics and culture.</title>
        <authorList>
            <person name="Gilroy R."/>
            <person name="Ravi A."/>
            <person name="Getino M."/>
            <person name="Pursley I."/>
            <person name="Horton D.L."/>
            <person name="Alikhan N.F."/>
            <person name="Baker D."/>
            <person name="Gharbi K."/>
            <person name="Hall N."/>
            <person name="Watson M."/>
            <person name="Adriaenssens E.M."/>
            <person name="Foster-Nyarko E."/>
            <person name="Jarju S."/>
            <person name="Secka A."/>
            <person name="Antonio M."/>
            <person name="Oren A."/>
            <person name="Chaudhuri R.R."/>
            <person name="La Ragione R."/>
            <person name="Hildebrand F."/>
            <person name="Pallen M.J."/>
        </authorList>
    </citation>
    <scope>NUCLEOTIDE SEQUENCE</scope>
    <source>
        <strain evidence="8">ChiSjej1B19-8411</strain>
    </source>
</reference>
<evidence type="ECO:0000256" key="4">
    <source>
        <dbReference type="ARBA" id="ARBA00022692"/>
    </source>
</evidence>
<protein>
    <submittedName>
        <fullName evidence="8">MATE family efflux transporter</fullName>
    </submittedName>
</protein>
<keyword evidence="6 7" id="KW-0472">Membrane</keyword>
<keyword evidence="3" id="KW-1003">Cell membrane</keyword>
<dbReference type="InterPro" id="IPR048279">
    <property type="entry name" value="MdtK-like"/>
</dbReference>
<evidence type="ECO:0000256" key="2">
    <source>
        <dbReference type="ARBA" id="ARBA00022448"/>
    </source>
</evidence>
<evidence type="ECO:0000256" key="7">
    <source>
        <dbReference type="SAM" id="Phobius"/>
    </source>
</evidence>
<feature type="transmembrane region" description="Helical" evidence="7">
    <location>
        <begin position="384"/>
        <end position="405"/>
    </location>
</feature>
<keyword evidence="5 7" id="KW-1133">Transmembrane helix</keyword>
<dbReference type="CDD" id="cd13138">
    <property type="entry name" value="MATE_yoeA_like"/>
    <property type="match status" value="1"/>
</dbReference>
<proteinExistence type="predicted"/>
<comment type="subcellular location">
    <subcellularLocation>
        <location evidence="1">Cell membrane</location>
        <topology evidence="1">Multi-pass membrane protein</topology>
    </subcellularLocation>
</comment>
<gene>
    <name evidence="8" type="ORF">IAA45_04945</name>
</gene>
<evidence type="ECO:0000256" key="1">
    <source>
        <dbReference type="ARBA" id="ARBA00004651"/>
    </source>
</evidence>
<dbReference type="GO" id="GO:0005886">
    <property type="term" value="C:plasma membrane"/>
    <property type="evidence" value="ECO:0007669"/>
    <property type="project" value="UniProtKB-SubCell"/>
</dbReference>
<dbReference type="InterPro" id="IPR052031">
    <property type="entry name" value="Membrane_Transporter-Flippase"/>
</dbReference>
<feature type="transmembrane region" description="Helical" evidence="7">
    <location>
        <begin position="50"/>
        <end position="73"/>
    </location>
</feature>
<organism evidence="8 9">
    <name type="scientific">Candidatus Blautia gallistercoris</name>
    <dbReference type="NCBI Taxonomy" id="2838490"/>
    <lineage>
        <taxon>Bacteria</taxon>
        <taxon>Bacillati</taxon>
        <taxon>Bacillota</taxon>
        <taxon>Clostridia</taxon>
        <taxon>Lachnospirales</taxon>
        <taxon>Lachnospiraceae</taxon>
        <taxon>Blautia</taxon>
    </lineage>
</organism>
<dbReference type="AlphaFoldDB" id="A0A9D2B2T2"/>
<sequence length="446" mass="48243">MKNMTAGKPMNLIIGFWFPLFLGNLFQQFYNMADSIIVGKYVGVNALAGVGATGSIYFLIIGFIMGITAGYGVRIGLSFGSGDQKELRRNIMNTIYQGILVTLLLTPLTMAFCRKILLAMNTPVEVMEEAYAYLIVILAGLGCTMLYNMASAILRAVGDSRTPLITLIAAALLNVVLDLVFVICFDMGTFGAGLATVISQGLAGLASFSFIFLHYRELRIQKGEFAFSVRRNVLLLKIGLPMALQFSITAVGTIILQVAVNSLGAAAVAAMAAGGKIYNMLTAALESMGQTMATYSSQNMGAGKYRRIVQGLKNSILMQAGICVICIVILWTMGRPIAALFIDPGETEIIEQILLYLQVNVYTFILLGFLLSIRNTIQGMGYSFAAMFAGVSELIARVLVAAVGIRFGFMGLCFANPAAWLFADVVLVVFWGYLRKKVLKPLGQQI</sequence>
<comment type="caution">
    <text evidence="8">The sequence shown here is derived from an EMBL/GenBank/DDBJ whole genome shotgun (WGS) entry which is preliminary data.</text>
</comment>
<feature type="transmembrane region" description="Helical" evidence="7">
    <location>
        <begin position="94"/>
        <end position="118"/>
    </location>
</feature>
<evidence type="ECO:0000256" key="6">
    <source>
        <dbReference type="ARBA" id="ARBA00023136"/>
    </source>
</evidence>
<keyword evidence="2" id="KW-0813">Transport</keyword>
<keyword evidence="4 7" id="KW-0812">Transmembrane</keyword>
<feature type="transmembrane region" description="Helical" evidence="7">
    <location>
        <begin position="234"/>
        <end position="256"/>
    </location>
</feature>
<feature type="transmembrane region" description="Helical" evidence="7">
    <location>
        <begin position="316"/>
        <end position="333"/>
    </location>
</feature>
<evidence type="ECO:0000256" key="3">
    <source>
        <dbReference type="ARBA" id="ARBA00022475"/>
    </source>
</evidence>
<feature type="transmembrane region" description="Helical" evidence="7">
    <location>
        <begin position="262"/>
        <end position="281"/>
    </location>
</feature>
<dbReference type="Pfam" id="PF01554">
    <property type="entry name" value="MatE"/>
    <property type="match status" value="2"/>
</dbReference>
<dbReference type="InterPro" id="IPR002528">
    <property type="entry name" value="MATE_fam"/>
</dbReference>
<feature type="transmembrane region" description="Helical" evidence="7">
    <location>
        <begin position="353"/>
        <end position="372"/>
    </location>
</feature>
<evidence type="ECO:0000256" key="5">
    <source>
        <dbReference type="ARBA" id="ARBA00022989"/>
    </source>
</evidence>
<dbReference type="GO" id="GO:0042910">
    <property type="term" value="F:xenobiotic transmembrane transporter activity"/>
    <property type="evidence" value="ECO:0007669"/>
    <property type="project" value="InterPro"/>
</dbReference>
<feature type="transmembrane region" description="Helical" evidence="7">
    <location>
        <begin position="162"/>
        <end position="183"/>
    </location>
</feature>
<feature type="transmembrane region" description="Helical" evidence="7">
    <location>
        <begin position="130"/>
        <end position="150"/>
    </location>
</feature>
<dbReference type="Proteomes" id="UP000886817">
    <property type="component" value="Unassembled WGS sequence"/>
</dbReference>
<reference evidence="8" key="2">
    <citation type="submission" date="2021-04" db="EMBL/GenBank/DDBJ databases">
        <authorList>
            <person name="Gilroy R."/>
        </authorList>
    </citation>
    <scope>NUCLEOTIDE SEQUENCE</scope>
    <source>
        <strain evidence="8">ChiSjej1B19-8411</strain>
    </source>
</reference>
<feature type="transmembrane region" description="Helical" evidence="7">
    <location>
        <begin position="417"/>
        <end position="434"/>
    </location>
</feature>
<evidence type="ECO:0000313" key="8">
    <source>
        <dbReference type="EMBL" id="HIX59048.1"/>
    </source>
</evidence>
<feature type="transmembrane region" description="Helical" evidence="7">
    <location>
        <begin position="189"/>
        <end position="213"/>
    </location>
</feature>
<dbReference type="PANTHER" id="PTHR43549">
    <property type="entry name" value="MULTIDRUG RESISTANCE PROTEIN YPNP-RELATED"/>
    <property type="match status" value="1"/>
</dbReference>
<dbReference type="PANTHER" id="PTHR43549:SF3">
    <property type="entry name" value="MULTIDRUG RESISTANCE PROTEIN YPNP-RELATED"/>
    <property type="match status" value="1"/>
</dbReference>
<dbReference type="PIRSF" id="PIRSF006603">
    <property type="entry name" value="DinF"/>
    <property type="match status" value="1"/>
</dbReference>
<evidence type="ECO:0000313" key="9">
    <source>
        <dbReference type="Proteomes" id="UP000886817"/>
    </source>
</evidence>
<dbReference type="EMBL" id="DXEX01000114">
    <property type="protein sequence ID" value="HIX59048.1"/>
    <property type="molecule type" value="Genomic_DNA"/>
</dbReference>
<dbReference type="GO" id="GO:0015297">
    <property type="term" value="F:antiporter activity"/>
    <property type="evidence" value="ECO:0007669"/>
    <property type="project" value="InterPro"/>
</dbReference>